<dbReference type="PROSITE" id="PS51168">
    <property type="entry name" value="CHORISMATE_MUT_2"/>
    <property type="match status" value="1"/>
</dbReference>
<dbReference type="PANTHER" id="PTHR38041:SF1">
    <property type="entry name" value="CHORISMATE MUTASE"/>
    <property type="match status" value="1"/>
</dbReference>
<dbReference type="SUPFAM" id="SSF48600">
    <property type="entry name" value="Chorismate mutase II"/>
    <property type="match status" value="1"/>
</dbReference>
<dbReference type="GO" id="GO:0009697">
    <property type="term" value="P:salicylic acid biosynthetic process"/>
    <property type="evidence" value="ECO:0007669"/>
    <property type="project" value="TreeGrafter"/>
</dbReference>
<keyword evidence="6" id="KW-1185">Reference proteome</keyword>
<feature type="coiled-coil region" evidence="3">
    <location>
        <begin position="5"/>
        <end position="39"/>
    </location>
</feature>
<dbReference type="InterPro" id="IPR002701">
    <property type="entry name" value="CM_II_prokaryot"/>
</dbReference>
<reference key="1">
    <citation type="journal article" date="2011" name="Mol. Biol. Evol.">
        <title>Unity in variety -- the pan-genome of the Chlamydiae.</title>
        <authorList>
            <person name="Collingro A."/>
            <person name="Tischler P."/>
            <person name="Weinmaier T."/>
            <person name="Penz T."/>
            <person name="Heinz E."/>
            <person name="Brunham R.C."/>
            <person name="Read T.D."/>
            <person name="Bavoil P.M."/>
            <person name="Sachse K."/>
            <person name="Kahane S."/>
            <person name="Friedman M.G."/>
            <person name="Rattei T."/>
            <person name="Myers G.S.A."/>
            <person name="Horn M."/>
        </authorList>
    </citation>
    <scope>NUCLEOTIDE SEQUENCE</scope>
    <source>
        <strain>Z</strain>
    </source>
</reference>
<evidence type="ECO:0000256" key="1">
    <source>
        <dbReference type="ARBA" id="ARBA00012404"/>
    </source>
</evidence>
<dbReference type="EMBL" id="FR872582">
    <property type="protein sequence ID" value="CCB89069.1"/>
    <property type="molecule type" value="Genomic_DNA"/>
</dbReference>
<organism evidence="5 6">
    <name type="scientific">Simkania negevensis (strain ATCC VR-1471 / DSM 27360 / Z)</name>
    <dbReference type="NCBI Taxonomy" id="331113"/>
    <lineage>
        <taxon>Bacteria</taxon>
        <taxon>Pseudomonadati</taxon>
        <taxon>Chlamydiota</taxon>
        <taxon>Chlamydiia</taxon>
        <taxon>Parachlamydiales</taxon>
        <taxon>Simkaniaceae</taxon>
        <taxon>Simkania</taxon>
    </lineage>
</organism>
<proteinExistence type="predicted"/>
<dbReference type="STRING" id="331113.SNE_A11920"/>
<dbReference type="Proteomes" id="UP000000496">
    <property type="component" value="Chromosome gsn.131"/>
</dbReference>
<dbReference type="Gene3D" id="1.20.59.10">
    <property type="entry name" value="Chorismate mutase"/>
    <property type="match status" value="1"/>
</dbReference>
<keyword evidence="2 5" id="KW-0413">Isomerase</keyword>
<protein>
    <recommendedName>
        <fullName evidence="1">chorismate mutase</fullName>
        <ecNumber evidence="1">5.4.99.5</ecNumber>
    </recommendedName>
</protein>
<dbReference type="InterPro" id="IPR051331">
    <property type="entry name" value="Chorismate_mutase-related"/>
</dbReference>
<dbReference type="HOGENOM" id="CLU_131518_0_1_0"/>
<dbReference type="eggNOG" id="COG1605">
    <property type="taxonomic scope" value="Bacteria"/>
</dbReference>
<name>F8L8E6_SIMNZ</name>
<dbReference type="AlphaFoldDB" id="F8L8E6"/>
<dbReference type="InterPro" id="IPR036979">
    <property type="entry name" value="CM_dom_sf"/>
</dbReference>
<dbReference type="GO" id="GO:0004106">
    <property type="term" value="F:chorismate mutase activity"/>
    <property type="evidence" value="ECO:0007669"/>
    <property type="project" value="UniProtKB-EC"/>
</dbReference>
<reference evidence="5 6" key="2">
    <citation type="journal article" date="2011" name="Mol. Biol. Evol.">
        <title>Unity in variety--the pan-genome of the Chlamydiae.</title>
        <authorList>
            <person name="Collingro A."/>
            <person name="Tischler P."/>
            <person name="Weinmaier T."/>
            <person name="Penz T."/>
            <person name="Heinz E."/>
            <person name="Brunham R.C."/>
            <person name="Read T.D."/>
            <person name="Bavoil P.M."/>
            <person name="Sachse K."/>
            <person name="Kahane S."/>
            <person name="Friedman M.G."/>
            <person name="Rattei T."/>
            <person name="Myers G.S."/>
            <person name="Horn M."/>
        </authorList>
    </citation>
    <scope>NUCLEOTIDE SEQUENCE [LARGE SCALE GENOMIC DNA]</scope>
    <source>
        <strain evidence="6">ATCC VR-1471 / Z</strain>
    </source>
</reference>
<dbReference type="EC" id="5.4.99.5" evidence="1"/>
<evidence type="ECO:0000259" key="4">
    <source>
        <dbReference type="PROSITE" id="PS51168"/>
    </source>
</evidence>
<evidence type="ECO:0000256" key="3">
    <source>
        <dbReference type="SAM" id="Coils"/>
    </source>
</evidence>
<dbReference type="KEGG" id="sng:SNE_A11920"/>
<dbReference type="PANTHER" id="PTHR38041">
    <property type="entry name" value="CHORISMATE MUTASE"/>
    <property type="match status" value="1"/>
</dbReference>
<evidence type="ECO:0000256" key="2">
    <source>
        <dbReference type="ARBA" id="ARBA00023235"/>
    </source>
</evidence>
<dbReference type="GO" id="GO:0046417">
    <property type="term" value="P:chorismate metabolic process"/>
    <property type="evidence" value="ECO:0007669"/>
    <property type="project" value="InterPro"/>
</dbReference>
<dbReference type="InterPro" id="IPR036263">
    <property type="entry name" value="Chorismate_II_sf"/>
</dbReference>
<evidence type="ECO:0000313" key="6">
    <source>
        <dbReference type="Proteomes" id="UP000000496"/>
    </source>
</evidence>
<sequence length="91" mass="10786">MKMELLELRTMLDSLNEEIISLLAKRRALTQQVAALKKREKLPVFDGNRERLQIQKVREIAERYAIDPDVVEKLFDIYVAYCRQEMAKEMT</sequence>
<feature type="domain" description="Chorismate mutase" evidence="4">
    <location>
        <begin position="1"/>
        <end position="90"/>
    </location>
</feature>
<keyword evidence="3" id="KW-0175">Coiled coil</keyword>
<gene>
    <name evidence="5" type="ordered locus">SNE_A11920</name>
</gene>
<accession>F8L8E6</accession>
<dbReference type="SMART" id="SM00830">
    <property type="entry name" value="CM_2"/>
    <property type="match status" value="1"/>
</dbReference>
<evidence type="ECO:0000313" key="5">
    <source>
        <dbReference type="EMBL" id="CCB89069.1"/>
    </source>
</evidence>
<dbReference type="Pfam" id="PF01817">
    <property type="entry name" value="CM_2"/>
    <property type="match status" value="1"/>
</dbReference>